<proteinExistence type="predicted"/>
<gene>
    <name evidence="3" type="primary">bamE</name>
    <name evidence="3" type="ORF">D1Y85_08420</name>
</gene>
<dbReference type="InterPro" id="IPR037873">
    <property type="entry name" value="BamE-like"/>
</dbReference>
<comment type="caution">
    <text evidence="3">The sequence shown here is derived from an EMBL/GenBank/DDBJ whole genome shotgun (WGS) entry which is preliminary data.</text>
</comment>
<protein>
    <submittedName>
        <fullName evidence="3">Outer membrane protein assembly factor BamE</fullName>
    </submittedName>
</protein>
<keyword evidence="1 2" id="KW-0732">Signal</keyword>
<accession>A0A3N6P1Y6</accession>
<evidence type="ECO:0000313" key="3">
    <source>
        <dbReference type="EMBL" id="RQH07403.1"/>
    </source>
</evidence>
<dbReference type="AlphaFoldDB" id="A0A3N6P1Y6"/>
<name>A0A3N6P1Y6_9BURK</name>
<evidence type="ECO:0000313" key="4">
    <source>
        <dbReference type="Proteomes" id="UP000272778"/>
    </source>
</evidence>
<feature type="chain" id="PRO_5018051107" evidence="2">
    <location>
        <begin position="24"/>
        <end position="101"/>
    </location>
</feature>
<evidence type="ECO:0000256" key="1">
    <source>
        <dbReference type="ARBA" id="ARBA00022729"/>
    </source>
</evidence>
<reference evidence="3 4" key="1">
    <citation type="submission" date="2018-11" db="EMBL/GenBank/DDBJ databases">
        <title>Paraburkholderia sp. DHOA04, isolated from soil.</title>
        <authorList>
            <person name="Gao Z.-H."/>
            <person name="Qiu L.-H."/>
            <person name="Fu J.-C."/>
        </authorList>
    </citation>
    <scope>NUCLEOTIDE SEQUENCE [LARGE SCALE GENOMIC DNA]</scope>
    <source>
        <strain evidence="3 4">DHOA04</strain>
    </source>
</reference>
<dbReference type="OrthoDB" id="9099261at2"/>
<sequence length="101" mass="10948">MAGAELSKLFRFAAAVAPLLVLAACASSDKEPEKLIASVSPGLTQTEVMRHLGPPDHVYDYAGRDCFQYALGDKNVPLAVYFDDQGRVVSSTREACKGRMR</sequence>
<organism evidence="3 4">
    <name type="scientific">Paraburkholderia dinghuensis</name>
    <dbReference type="NCBI Taxonomy" id="2305225"/>
    <lineage>
        <taxon>Bacteria</taxon>
        <taxon>Pseudomonadati</taxon>
        <taxon>Pseudomonadota</taxon>
        <taxon>Betaproteobacteria</taxon>
        <taxon>Burkholderiales</taxon>
        <taxon>Burkholderiaceae</taxon>
        <taxon>Paraburkholderia</taxon>
    </lineage>
</organism>
<feature type="signal peptide" evidence="2">
    <location>
        <begin position="1"/>
        <end position="23"/>
    </location>
</feature>
<keyword evidence="4" id="KW-1185">Reference proteome</keyword>
<dbReference type="EMBL" id="RQIS01000005">
    <property type="protein sequence ID" value="RQH07403.1"/>
    <property type="molecule type" value="Genomic_DNA"/>
</dbReference>
<evidence type="ECO:0000256" key="2">
    <source>
        <dbReference type="SAM" id="SignalP"/>
    </source>
</evidence>
<dbReference type="Proteomes" id="UP000272778">
    <property type="component" value="Unassembled WGS sequence"/>
</dbReference>
<dbReference type="Gene3D" id="3.30.1450.10">
    <property type="match status" value="1"/>
</dbReference>